<dbReference type="Proteomes" id="UP001375743">
    <property type="component" value="Unassembled WGS sequence"/>
</dbReference>
<dbReference type="PANTHER" id="PTHR34981">
    <property type="entry name" value="CELL DIVISION PROTEIN ZAPA"/>
    <property type="match status" value="1"/>
</dbReference>
<dbReference type="InterPro" id="IPR036192">
    <property type="entry name" value="Cell_div_ZapA-like_sf"/>
</dbReference>
<keyword evidence="6" id="KW-0131">Cell cycle</keyword>
<reference evidence="11 12" key="1">
    <citation type="submission" date="2024-01" db="EMBL/GenBank/DDBJ databases">
        <title>Multi-omics insights into the function and evolution of sodium benzoate biodegradation pathways in Benzoatithermus flavus gen. nov., sp. nov. from hot spring.</title>
        <authorList>
            <person name="Hu C.-J."/>
            <person name="Li W.-J."/>
        </authorList>
    </citation>
    <scope>NUCLEOTIDE SEQUENCE [LARGE SCALE GENOMIC DNA]</scope>
    <source>
        <strain evidence="11 12">SYSU G07066</strain>
    </source>
</reference>
<dbReference type="GO" id="GO:0051301">
    <property type="term" value="P:cell division"/>
    <property type="evidence" value="ECO:0007669"/>
    <property type="project" value="UniProtKB-KW"/>
</dbReference>
<proteinExistence type="predicted"/>
<keyword evidence="5" id="KW-0717">Septation</keyword>
<feature type="coiled-coil region" evidence="10">
    <location>
        <begin position="63"/>
        <end position="109"/>
    </location>
</feature>
<dbReference type="PANTHER" id="PTHR34981:SF1">
    <property type="entry name" value="CELL DIVISION PROTEIN ZAPA"/>
    <property type="match status" value="1"/>
</dbReference>
<evidence type="ECO:0000256" key="1">
    <source>
        <dbReference type="ARBA" id="ARBA00004496"/>
    </source>
</evidence>
<dbReference type="RefSeq" id="WP_418160208.1">
    <property type="nucleotide sequence ID" value="NZ_JBBLZC010000014.1"/>
</dbReference>
<sequence>MGMVDVQINGRRHQLQCGDGEESRLRRLAAYVDSCASKLAQQHGQLSDAKALLLTSLLIADELSDAYEEIKRLKAALGEHSKRAEEEAASALDRVAVRLEQLAEALEKA</sequence>
<dbReference type="Pfam" id="PF05164">
    <property type="entry name" value="ZapA"/>
    <property type="match status" value="1"/>
</dbReference>
<evidence type="ECO:0000256" key="4">
    <source>
        <dbReference type="ARBA" id="ARBA00022618"/>
    </source>
</evidence>
<evidence type="ECO:0000256" key="10">
    <source>
        <dbReference type="SAM" id="Coils"/>
    </source>
</evidence>
<dbReference type="InterPro" id="IPR007838">
    <property type="entry name" value="Cell_div_ZapA-like"/>
</dbReference>
<name>A0ABU8XT35_9PROT</name>
<dbReference type="SUPFAM" id="SSF102829">
    <property type="entry name" value="Cell division protein ZapA-like"/>
    <property type="match status" value="1"/>
</dbReference>
<keyword evidence="4 11" id="KW-0132">Cell division</keyword>
<evidence type="ECO:0000256" key="3">
    <source>
        <dbReference type="ARBA" id="ARBA00022490"/>
    </source>
</evidence>
<evidence type="ECO:0000256" key="9">
    <source>
        <dbReference type="ARBA" id="ARBA00033158"/>
    </source>
</evidence>
<comment type="subunit">
    <text evidence="8">Homodimer. Interacts with FtsZ.</text>
</comment>
<evidence type="ECO:0000256" key="5">
    <source>
        <dbReference type="ARBA" id="ARBA00023210"/>
    </source>
</evidence>
<accession>A0ABU8XT35</accession>
<evidence type="ECO:0000256" key="7">
    <source>
        <dbReference type="ARBA" id="ARBA00024910"/>
    </source>
</evidence>
<comment type="subcellular location">
    <subcellularLocation>
        <location evidence="1">Cytoplasm</location>
    </subcellularLocation>
</comment>
<dbReference type="Gene3D" id="6.10.250.790">
    <property type="match status" value="1"/>
</dbReference>
<keyword evidence="3" id="KW-0963">Cytoplasm</keyword>
<evidence type="ECO:0000256" key="8">
    <source>
        <dbReference type="ARBA" id="ARBA00026068"/>
    </source>
</evidence>
<gene>
    <name evidence="11" type="primary">zapA</name>
    <name evidence="11" type="ORF">U1T56_14470</name>
</gene>
<evidence type="ECO:0000313" key="11">
    <source>
        <dbReference type="EMBL" id="MEK0084358.1"/>
    </source>
</evidence>
<evidence type="ECO:0000313" key="12">
    <source>
        <dbReference type="Proteomes" id="UP001375743"/>
    </source>
</evidence>
<dbReference type="InterPro" id="IPR053712">
    <property type="entry name" value="Bac_CellDiv_Activator"/>
</dbReference>
<comment type="caution">
    <text evidence="11">The sequence shown here is derived from an EMBL/GenBank/DDBJ whole genome shotgun (WGS) entry which is preliminary data.</text>
</comment>
<evidence type="ECO:0000256" key="6">
    <source>
        <dbReference type="ARBA" id="ARBA00023306"/>
    </source>
</evidence>
<evidence type="ECO:0000256" key="2">
    <source>
        <dbReference type="ARBA" id="ARBA00015195"/>
    </source>
</evidence>
<keyword evidence="12" id="KW-1185">Reference proteome</keyword>
<dbReference type="EMBL" id="JBBLZC010000014">
    <property type="protein sequence ID" value="MEK0084358.1"/>
    <property type="molecule type" value="Genomic_DNA"/>
</dbReference>
<protein>
    <recommendedName>
        <fullName evidence="2">Cell division protein ZapA</fullName>
    </recommendedName>
    <alternativeName>
        <fullName evidence="9">Z ring-associated protein ZapA</fullName>
    </alternativeName>
</protein>
<comment type="function">
    <text evidence="7">Activator of cell division through the inhibition of FtsZ GTPase activity, therefore promoting FtsZ assembly into bundles of protofilaments necessary for the formation of the division Z ring. It is recruited early at mid-cell but it is not essential for cell division.</text>
</comment>
<keyword evidence="10" id="KW-0175">Coiled coil</keyword>
<organism evidence="11 12">
    <name type="scientific">Benzoatithermus flavus</name>
    <dbReference type="NCBI Taxonomy" id="3108223"/>
    <lineage>
        <taxon>Bacteria</taxon>
        <taxon>Pseudomonadati</taxon>
        <taxon>Pseudomonadota</taxon>
        <taxon>Alphaproteobacteria</taxon>
        <taxon>Geminicoccales</taxon>
        <taxon>Geminicoccaceae</taxon>
        <taxon>Benzoatithermus</taxon>
    </lineage>
</organism>